<evidence type="ECO:0000259" key="15">
    <source>
        <dbReference type="Pfam" id="PF22776"/>
    </source>
</evidence>
<sequence>MTSSNGSASVTAETDERAGGHRKKGAGALVLGALGVVFGDIGTSPLYSVQSVFNAGHNAVIANEADIYGTISWMFWSLTIIVTIKYVLFVLRADNDGEGGIMALAALVRQGVPKGGKRWSVVMLLGVIGASLFFGDSVITPAISVMSAVEGLEVVRPGLNQYVVPIGAVIITILFLVQRKGTEVVGKFFGPVMILWFVTIAALGIGQIVRDPHILKAFLPNYATLFVVEHPFIAFIAAGSIVLCVTGAEALYADMGHFGRAPITRAWFLLVFPSLVLNYMGQGSLILTNPDKIANPFFLLAPEWAKLPLVILATMATVIASQAVISGAFSVARQAERTGYLPRMTVRHTGQEEEGQIYIPGVNWVLFIGVMLLLFAFRSSEKLAVAYGLAVTGTFLMTTTLFLVYAHSTLKWRTWRIVTLGVALYLFEGIFFLANVAKLLHGGWLPVVIALGIGMSMLTWQKGRAIVATRRQSIEGPLATFVETARSGDLREVPGTAVFLHPDKDTTPLALRENANFNHVIHENVFIVSTLSANVPHVAPEDTVILDQLGNDYDRITLLTLKYGFQDDQDVPAALRIAKEQGVDIDPDTAYYFVSETSLIDTGRPGMNKLRKLLFIAMTHNAAVPADYFRLPKERTVMMGAQILL</sequence>
<keyword evidence="3 12" id="KW-0813">Transport</keyword>
<proteinExistence type="inferred from homology"/>
<feature type="transmembrane region" description="Helical" evidence="12">
    <location>
        <begin position="26"/>
        <end position="47"/>
    </location>
</feature>
<feature type="transmembrane region" description="Helical" evidence="12">
    <location>
        <begin position="159"/>
        <end position="177"/>
    </location>
</feature>
<dbReference type="PANTHER" id="PTHR30540">
    <property type="entry name" value="OSMOTIC STRESS POTASSIUM TRANSPORTER"/>
    <property type="match status" value="1"/>
</dbReference>
<name>A0A417Z6E4_9MICO</name>
<dbReference type="RefSeq" id="WP_118913204.1">
    <property type="nucleotide sequence ID" value="NZ_CBCRVH010000008.1"/>
</dbReference>
<keyword evidence="11 12" id="KW-0472">Membrane</keyword>
<comment type="subcellular location">
    <subcellularLocation>
        <location evidence="12">Cell membrane</location>
        <topology evidence="12">Multi-pass membrane protein</topology>
    </subcellularLocation>
    <subcellularLocation>
        <location evidence="1">Membrane</location>
        <topology evidence="1">Multi-pass membrane protein</topology>
    </subcellularLocation>
</comment>
<accession>A0A417Z6E4</accession>
<protein>
    <recommendedName>
        <fullName evidence="12">Probable potassium transport system protein Kup</fullName>
    </recommendedName>
</protein>
<dbReference type="GO" id="GO:0015293">
    <property type="term" value="F:symporter activity"/>
    <property type="evidence" value="ECO:0007669"/>
    <property type="project" value="UniProtKB-UniRule"/>
</dbReference>
<feature type="transmembrane region" description="Helical" evidence="12">
    <location>
        <begin position="266"/>
        <end position="287"/>
    </location>
</feature>
<evidence type="ECO:0000256" key="7">
    <source>
        <dbReference type="ARBA" id="ARBA00022847"/>
    </source>
</evidence>
<evidence type="ECO:0000256" key="4">
    <source>
        <dbReference type="ARBA" id="ARBA00022475"/>
    </source>
</evidence>
<evidence type="ECO:0000259" key="14">
    <source>
        <dbReference type="Pfam" id="PF02705"/>
    </source>
</evidence>
<keyword evidence="6 12" id="KW-0812">Transmembrane</keyword>
<evidence type="ECO:0000256" key="11">
    <source>
        <dbReference type="ARBA" id="ARBA00023136"/>
    </source>
</evidence>
<feature type="transmembrane region" description="Helical" evidence="12">
    <location>
        <begin position="417"/>
        <end position="437"/>
    </location>
</feature>
<feature type="transmembrane region" description="Helical" evidence="12">
    <location>
        <begin position="119"/>
        <end position="139"/>
    </location>
</feature>
<keyword evidence="9 12" id="KW-1133">Transmembrane helix</keyword>
<evidence type="ECO:0000256" key="9">
    <source>
        <dbReference type="ARBA" id="ARBA00022989"/>
    </source>
</evidence>
<dbReference type="GO" id="GO:0015079">
    <property type="term" value="F:potassium ion transmembrane transporter activity"/>
    <property type="evidence" value="ECO:0007669"/>
    <property type="project" value="UniProtKB-UniRule"/>
</dbReference>
<evidence type="ECO:0000256" key="5">
    <source>
        <dbReference type="ARBA" id="ARBA00022538"/>
    </source>
</evidence>
<dbReference type="EMBL" id="QWLM01000006">
    <property type="protein sequence ID" value="RHW46179.1"/>
    <property type="molecule type" value="Genomic_DNA"/>
</dbReference>
<feature type="transmembrane region" description="Helical" evidence="12">
    <location>
        <begin position="232"/>
        <end position="254"/>
    </location>
</feature>
<comment type="function">
    <text evidence="12">Transport of potassium into the cell. Likely operates as a K(+):H(+) symporter.</text>
</comment>
<evidence type="ECO:0000313" key="17">
    <source>
        <dbReference type="Proteomes" id="UP000285376"/>
    </source>
</evidence>
<keyword evidence="5 12" id="KW-0633">Potassium transport</keyword>
<evidence type="ECO:0000313" key="16">
    <source>
        <dbReference type="EMBL" id="RHW46179.1"/>
    </source>
</evidence>
<feature type="transmembrane region" description="Helical" evidence="12">
    <location>
        <begin position="67"/>
        <end position="88"/>
    </location>
</feature>
<feature type="domain" description="K+ potassium transporter C-terminal" evidence="15">
    <location>
        <begin position="494"/>
        <end position="643"/>
    </location>
</feature>
<evidence type="ECO:0000256" key="12">
    <source>
        <dbReference type="HAMAP-Rule" id="MF_01522"/>
    </source>
</evidence>
<evidence type="ECO:0000256" key="8">
    <source>
        <dbReference type="ARBA" id="ARBA00022958"/>
    </source>
</evidence>
<evidence type="ECO:0000256" key="2">
    <source>
        <dbReference type="ARBA" id="ARBA00007019"/>
    </source>
</evidence>
<feature type="region of interest" description="Disordered" evidence="13">
    <location>
        <begin position="1"/>
        <end position="20"/>
    </location>
</feature>
<feature type="transmembrane region" description="Helical" evidence="12">
    <location>
        <begin position="189"/>
        <end position="209"/>
    </location>
</feature>
<dbReference type="HAMAP" id="MF_01522">
    <property type="entry name" value="Kup"/>
    <property type="match status" value="1"/>
</dbReference>
<keyword evidence="4 12" id="KW-1003">Cell membrane</keyword>
<dbReference type="InterPro" id="IPR053952">
    <property type="entry name" value="K_trans_C"/>
</dbReference>
<feature type="compositionally biased region" description="Polar residues" evidence="13">
    <location>
        <begin position="1"/>
        <end position="12"/>
    </location>
</feature>
<feature type="transmembrane region" description="Helical" evidence="12">
    <location>
        <begin position="443"/>
        <end position="460"/>
    </location>
</feature>
<feature type="transmembrane region" description="Helical" evidence="12">
    <location>
        <begin position="357"/>
        <end position="377"/>
    </location>
</feature>
<dbReference type="Pfam" id="PF22776">
    <property type="entry name" value="K_trans_C"/>
    <property type="match status" value="1"/>
</dbReference>
<dbReference type="Proteomes" id="UP000285376">
    <property type="component" value="Unassembled WGS sequence"/>
</dbReference>
<evidence type="ECO:0000256" key="13">
    <source>
        <dbReference type="SAM" id="MobiDB-lite"/>
    </source>
</evidence>
<keyword evidence="10 12" id="KW-0406">Ion transport</keyword>
<dbReference type="GO" id="GO:0005886">
    <property type="term" value="C:plasma membrane"/>
    <property type="evidence" value="ECO:0007669"/>
    <property type="project" value="UniProtKB-SubCell"/>
</dbReference>
<evidence type="ECO:0000256" key="1">
    <source>
        <dbReference type="ARBA" id="ARBA00004141"/>
    </source>
</evidence>
<feature type="transmembrane region" description="Helical" evidence="12">
    <location>
        <begin position="383"/>
        <end position="405"/>
    </location>
</feature>
<reference evidence="16 17" key="1">
    <citation type="submission" date="2018-08" db="EMBL/GenBank/DDBJ databases">
        <title>Whole genome sequence analysis of Dermacoccus abyssi bacteria isolated from Deep Mariana trench Micromonospora spp reveals genes involved in the environmental adaptation and production of secondary metabolites.</title>
        <authorList>
            <person name="Abdel-Mageed W.M."/>
            <person name="Lehri B."/>
            <person name="Nouioui I."/>
            <person name="Goodfellow I."/>
            <person name="Jaspars M."/>
            <person name="Karlyshev A."/>
        </authorList>
    </citation>
    <scope>NUCLEOTIDE SEQUENCE [LARGE SCALE GENOMIC DNA]</scope>
    <source>
        <strain evidence="16 17">MT1.1</strain>
    </source>
</reference>
<comment type="similarity">
    <text evidence="2 12">Belongs to the HAK/KUP transporter (TC 2.A.72) family.</text>
</comment>
<dbReference type="InterPro" id="IPR053951">
    <property type="entry name" value="K_trans_N"/>
</dbReference>
<keyword evidence="7 12" id="KW-0769">Symport</keyword>
<gene>
    <name evidence="12" type="primary">kup</name>
    <name evidence="16" type="ORF">D1832_06850</name>
</gene>
<keyword evidence="8 12" id="KW-0630">Potassium</keyword>
<comment type="caution">
    <text evidence="16">The sequence shown here is derived from an EMBL/GenBank/DDBJ whole genome shotgun (WGS) entry which is preliminary data.</text>
</comment>
<dbReference type="PANTHER" id="PTHR30540:SF79">
    <property type="entry name" value="LOW AFFINITY POTASSIUM TRANSPORT SYSTEM PROTEIN KUP"/>
    <property type="match status" value="1"/>
</dbReference>
<dbReference type="AlphaFoldDB" id="A0A417Z6E4"/>
<evidence type="ECO:0000256" key="3">
    <source>
        <dbReference type="ARBA" id="ARBA00022448"/>
    </source>
</evidence>
<evidence type="ECO:0000256" key="10">
    <source>
        <dbReference type="ARBA" id="ARBA00023065"/>
    </source>
</evidence>
<dbReference type="InterPro" id="IPR003855">
    <property type="entry name" value="K+_transporter"/>
</dbReference>
<dbReference type="InterPro" id="IPR023051">
    <property type="entry name" value="Kup"/>
</dbReference>
<organism evidence="16 17">
    <name type="scientific">Dermacoccus abyssi</name>
    <dbReference type="NCBI Taxonomy" id="322596"/>
    <lineage>
        <taxon>Bacteria</taxon>
        <taxon>Bacillati</taxon>
        <taxon>Actinomycetota</taxon>
        <taxon>Actinomycetes</taxon>
        <taxon>Micrococcales</taxon>
        <taxon>Dermacoccaceae</taxon>
        <taxon>Dermacoccus</taxon>
    </lineage>
</organism>
<feature type="transmembrane region" description="Helical" evidence="12">
    <location>
        <begin position="307"/>
        <end position="332"/>
    </location>
</feature>
<evidence type="ECO:0000256" key="6">
    <source>
        <dbReference type="ARBA" id="ARBA00022692"/>
    </source>
</evidence>
<comment type="catalytic activity">
    <reaction evidence="12">
        <text>K(+)(in) + H(+)(in) = K(+)(out) + H(+)(out)</text>
        <dbReference type="Rhea" id="RHEA:28490"/>
        <dbReference type="ChEBI" id="CHEBI:15378"/>
        <dbReference type="ChEBI" id="CHEBI:29103"/>
    </reaction>
</comment>
<feature type="domain" description="K+ potassium transporter integral membrane" evidence="14">
    <location>
        <begin position="30"/>
        <end position="482"/>
    </location>
</feature>
<dbReference type="Pfam" id="PF02705">
    <property type="entry name" value="K_trans"/>
    <property type="match status" value="1"/>
</dbReference>